<dbReference type="Gene3D" id="2.170.270.10">
    <property type="entry name" value="SET domain"/>
    <property type="match status" value="1"/>
</dbReference>
<dbReference type="Proteomes" id="UP000323067">
    <property type="component" value="Chromosome vi"/>
</dbReference>
<dbReference type="SMART" id="SM00317">
    <property type="entry name" value="SET"/>
    <property type="match status" value="1"/>
</dbReference>
<accession>A0A2H4SCB4</accession>
<dbReference type="VEuPathDB" id="FungiDB:A9K55_006631"/>
<evidence type="ECO:0000259" key="1">
    <source>
        <dbReference type="PROSITE" id="PS50280"/>
    </source>
</evidence>
<dbReference type="InterPro" id="IPR046341">
    <property type="entry name" value="SET_dom_sf"/>
</dbReference>
<dbReference type="PROSITE" id="PS50280">
    <property type="entry name" value="SET"/>
    <property type="match status" value="1"/>
</dbReference>
<sequence length="330" mass="37094">MAETHQCSHACGTGSTTRLAQSIDMEKERRLRLQIAAPPPQSINPWSPGKKAMVHAQTQVDDSLLGYEEDARRDGQRYRALKQNFDILYIHETGTPRGLGVFAGRDLRKGRRIIDEPPTFSCIHWPGKRTAAEEWLKLRHGHRDKMRVWYRKLRNMAHGGNDTFQQKDKKTLEKFVDDYAFHDPQREKAHIYRLASYINHACKRCANAEFWVDGDTKKIQVKLIRDVKNGDEIFIFYNRHNLGFGCAVCESRRLLKAIIRACTNFLGAGRTNASGNNLKSEVASNKPATDNSSAYLGIMPSMKACAASGLPQPLKLSGTTSGAQVLGHSS</sequence>
<dbReference type="OrthoDB" id="265717at2759"/>
<protein>
    <recommendedName>
        <fullName evidence="1">SET domain-containing protein</fullName>
    </recommendedName>
</protein>
<proteinExistence type="predicted"/>
<dbReference type="AlphaFoldDB" id="A0A2H4SCB4"/>
<dbReference type="InterPro" id="IPR001214">
    <property type="entry name" value="SET_dom"/>
</dbReference>
<reference evidence="2 3" key="1">
    <citation type="journal article" date="2017" name="BMC Genomics">
        <title>Chromosome level assembly and secondary metabolite potential of the parasitic fungus Cordyceps militaris.</title>
        <authorList>
            <person name="Kramer G.J."/>
            <person name="Nodwell J.R."/>
        </authorList>
    </citation>
    <scope>NUCLEOTIDE SEQUENCE [LARGE SCALE GENOMIC DNA]</scope>
    <source>
        <strain evidence="2 3">ATCC 34164</strain>
    </source>
</reference>
<dbReference type="SUPFAM" id="SSF82199">
    <property type="entry name" value="SET domain"/>
    <property type="match status" value="1"/>
</dbReference>
<dbReference type="Pfam" id="PF00856">
    <property type="entry name" value="SET"/>
    <property type="match status" value="1"/>
</dbReference>
<dbReference type="VEuPathDB" id="FungiDB:CCM_02283"/>
<name>A0A2H4SCB4_CORMI</name>
<evidence type="ECO:0000313" key="2">
    <source>
        <dbReference type="EMBL" id="ATY60755.1"/>
    </source>
</evidence>
<gene>
    <name evidence="2" type="ORF">A9K55_006631</name>
</gene>
<dbReference type="EMBL" id="CP023323">
    <property type="protein sequence ID" value="ATY60755.1"/>
    <property type="molecule type" value="Genomic_DNA"/>
</dbReference>
<evidence type="ECO:0000313" key="3">
    <source>
        <dbReference type="Proteomes" id="UP000323067"/>
    </source>
</evidence>
<organism evidence="2 3">
    <name type="scientific">Cordyceps militaris</name>
    <name type="common">Caterpillar fungus</name>
    <name type="synonym">Clavaria militaris</name>
    <dbReference type="NCBI Taxonomy" id="73501"/>
    <lineage>
        <taxon>Eukaryota</taxon>
        <taxon>Fungi</taxon>
        <taxon>Dikarya</taxon>
        <taxon>Ascomycota</taxon>
        <taxon>Pezizomycotina</taxon>
        <taxon>Sordariomycetes</taxon>
        <taxon>Hypocreomycetidae</taxon>
        <taxon>Hypocreales</taxon>
        <taxon>Cordycipitaceae</taxon>
        <taxon>Cordyceps</taxon>
    </lineage>
</organism>
<feature type="domain" description="SET" evidence="1">
    <location>
        <begin position="83"/>
        <end position="238"/>
    </location>
</feature>